<name>A0A1G2JDL6_9BACT</name>
<organism evidence="1 2">
    <name type="scientific">Candidatus Staskawiczbacteria bacterium RIFOXYC1_FULL_38_18</name>
    <dbReference type="NCBI Taxonomy" id="1802229"/>
    <lineage>
        <taxon>Bacteria</taxon>
        <taxon>Candidatus Staskawicziibacteriota</taxon>
    </lineage>
</organism>
<sequence>MTKRKSARAEKLQKCEEPGCAGFVSCDSCIYLFAGNYLWGIVHDCSVCGRLYLWKKIGIFPLFCDDKELLLVNHRIVCRNGQGMIEQIPIPISIRYL</sequence>
<reference evidence="1 2" key="1">
    <citation type="journal article" date="2016" name="Nat. Commun.">
        <title>Thousands of microbial genomes shed light on interconnected biogeochemical processes in an aquifer system.</title>
        <authorList>
            <person name="Anantharaman K."/>
            <person name="Brown C.T."/>
            <person name="Hug L.A."/>
            <person name="Sharon I."/>
            <person name="Castelle C.J."/>
            <person name="Probst A.J."/>
            <person name="Thomas B.C."/>
            <person name="Singh A."/>
            <person name="Wilkins M.J."/>
            <person name="Karaoz U."/>
            <person name="Brodie E.L."/>
            <person name="Williams K.H."/>
            <person name="Hubbard S.S."/>
            <person name="Banfield J.F."/>
        </authorList>
    </citation>
    <scope>NUCLEOTIDE SEQUENCE [LARGE SCALE GENOMIC DNA]</scope>
</reference>
<dbReference type="AlphaFoldDB" id="A0A1G2JDL6"/>
<comment type="caution">
    <text evidence="1">The sequence shown here is derived from an EMBL/GenBank/DDBJ whole genome shotgun (WGS) entry which is preliminary data.</text>
</comment>
<protein>
    <submittedName>
        <fullName evidence="1">Uncharacterized protein</fullName>
    </submittedName>
</protein>
<proteinExistence type="predicted"/>
<dbReference type="STRING" id="1802229.A2401_01755"/>
<gene>
    <name evidence="1" type="ORF">A2401_01755</name>
</gene>
<evidence type="ECO:0000313" key="2">
    <source>
        <dbReference type="Proteomes" id="UP000177751"/>
    </source>
</evidence>
<dbReference type="EMBL" id="MHPP01000015">
    <property type="protein sequence ID" value="OGZ84510.1"/>
    <property type="molecule type" value="Genomic_DNA"/>
</dbReference>
<dbReference type="Proteomes" id="UP000177751">
    <property type="component" value="Unassembled WGS sequence"/>
</dbReference>
<accession>A0A1G2JDL6</accession>
<evidence type="ECO:0000313" key="1">
    <source>
        <dbReference type="EMBL" id="OGZ84510.1"/>
    </source>
</evidence>